<keyword evidence="2" id="KW-1185">Reference proteome</keyword>
<dbReference type="EMBL" id="JBHRSK010000002">
    <property type="protein sequence ID" value="MFC2966893.1"/>
    <property type="molecule type" value="Genomic_DNA"/>
</dbReference>
<name>A0ABV7AC54_9RHOB</name>
<evidence type="ECO:0000313" key="2">
    <source>
        <dbReference type="Proteomes" id="UP001595443"/>
    </source>
</evidence>
<comment type="caution">
    <text evidence="1">The sequence shown here is derived from an EMBL/GenBank/DDBJ whole genome shotgun (WGS) entry which is preliminary data.</text>
</comment>
<proteinExistence type="predicted"/>
<dbReference type="RefSeq" id="WP_377831515.1">
    <property type="nucleotide sequence ID" value="NZ_JBHRSK010000002.1"/>
</dbReference>
<sequence length="136" mass="14830">MIKRTEKANHYLSPDEFAKREKLDPGEFLALLSGGLHHLPEVLSIAGELRILGDDWARPADFGLSALPGDSGGRPFMTAEEFCGAYGLSNSAILRLALRYALPVVFTSERCEGGYVLDLPTVRLWALARRAEAAEG</sequence>
<protein>
    <submittedName>
        <fullName evidence="1">Uncharacterized protein</fullName>
    </submittedName>
</protein>
<gene>
    <name evidence="1" type="ORF">ACFOES_02200</name>
</gene>
<reference evidence="2" key="1">
    <citation type="journal article" date="2019" name="Int. J. Syst. Evol. Microbiol.">
        <title>The Global Catalogue of Microorganisms (GCM) 10K type strain sequencing project: providing services to taxonomists for standard genome sequencing and annotation.</title>
        <authorList>
            <consortium name="The Broad Institute Genomics Platform"/>
            <consortium name="The Broad Institute Genome Sequencing Center for Infectious Disease"/>
            <person name="Wu L."/>
            <person name="Ma J."/>
        </authorList>
    </citation>
    <scope>NUCLEOTIDE SEQUENCE [LARGE SCALE GENOMIC DNA]</scope>
    <source>
        <strain evidence="2">KCTC 62192</strain>
    </source>
</reference>
<evidence type="ECO:0000313" key="1">
    <source>
        <dbReference type="EMBL" id="MFC2966893.1"/>
    </source>
</evidence>
<dbReference type="Proteomes" id="UP001595443">
    <property type="component" value="Unassembled WGS sequence"/>
</dbReference>
<accession>A0ABV7AC54</accession>
<organism evidence="1 2">
    <name type="scientific">Acidimangrovimonas pyrenivorans</name>
    <dbReference type="NCBI Taxonomy" id="2030798"/>
    <lineage>
        <taxon>Bacteria</taxon>
        <taxon>Pseudomonadati</taxon>
        <taxon>Pseudomonadota</taxon>
        <taxon>Alphaproteobacteria</taxon>
        <taxon>Rhodobacterales</taxon>
        <taxon>Paracoccaceae</taxon>
        <taxon>Acidimangrovimonas</taxon>
    </lineage>
</organism>